<dbReference type="EMBL" id="VWXT01000205">
    <property type="protein sequence ID" value="KAA6179431.1"/>
    <property type="molecule type" value="Genomic_DNA"/>
</dbReference>
<reference evidence="1 2" key="1">
    <citation type="submission" date="2019-09" db="EMBL/GenBank/DDBJ databases">
        <title>Genomic sequencing of 4 copper resistant soil isolates.</title>
        <authorList>
            <person name="Havryliuk O."/>
        </authorList>
    </citation>
    <scope>NUCLEOTIDE SEQUENCE [LARGE SCALE GENOMIC DNA]</scope>
    <source>
        <strain evidence="1 2">UKR4</strain>
    </source>
</reference>
<proteinExistence type="predicted"/>
<dbReference type="Proteomes" id="UP000323909">
    <property type="component" value="Unassembled WGS sequence"/>
</dbReference>
<gene>
    <name evidence="1" type="ORF">F3K53_13955</name>
</gene>
<comment type="caution">
    <text evidence="1">The sequence shown here is derived from an EMBL/GenBank/DDBJ whole genome shotgun (WGS) entry which is preliminary data.</text>
</comment>
<evidence type="ECO:0000313" key="1">
    <source>
        <dbReference type="EMBL" id="KAA6179431.1"/>
    </source>
</evidence>
<organism evidence="1 2">
    <name type="scientific">Pseudomonas veronii</name>
    <dbReference type="NCBI Taxonomy" id="76761"/>
    <lineage>
        <taxon>Bacteria</taxon>
        <taxon>Pseudomonadati</taxon>
        <taxon>Pseudomonadota</taxon>
        <taxon>Gammaproteobacteria</taxon>
        <taxon>Pseudomonadales</taxon>
        <taxon>Pseudomonadaceae</taxon>
        <taxon>Pseudomonas</taxon>
    </lineage>
</organism>
<sequence length="68" mass="7724">MCLTLISNFMSLITNIKRPPENDAPPDNAKCCNKPPERPCYETNNNKKHIEYESIDIALTLDRSSRSA</sequence>
<name>A0A5M8F8Y9_PSEVE</name>
<evidence type="ECO:0000313" key="2">
    <source>
        <dbReference type="Proteomes" id="UP000323909"/>
    </source>
</evidence>
<accession>A0A5M8F8Y9</accession>
<dbReference type="AlphaFoldDB" id="A0A5M8F8Y9"/>
<dbReference type="RefSeq" id="WP_150054907.1">
    <property type="nucleotide sequence ID" value="NZ_VWXT01000205.1"/>
</dbReference>
<protein>
    <submittedName>
        <fullName evidence="1">Uncharacterized protein</fullName>
    </submittedName>
</protein>